<reference evidence="1 2" key="1">
    <citation type="submission" date="2015-11" db="EMBL/GenBank/DDBJ databases">
        <title>Genomic analysis of 38 Legionella species identifies large and diverse effector repertoires.</title>
        <authorList>
            <person name="Burstein D."/>
            <person name="Amaro F."/>
            <person name="Zusman T."/>
            <person name="Lifshitz Z."/>
            <person name="Cohen O."/>
            <person name="Gilbert J.A."/>
            <person name="Pupko T."/>
            <person name="Shuman H.A."/>
            <person name="Segal G."/>
        </authorList>
    </citation>
    <scope>NUCLEOTIDE SEQUENCE [LARGE SCALE GENOMIC DNA]</scope>
    <source>
        <strain evidence="1 2">WIGA</strain>
    </source>
</reference>
<evidence type="ECO:0000313" key="2">
    <source>
        <dbReference type="Proteomes" id="UP000054695"/>
    </source>
</evidence>
<dbReference type="RefSeq" id="WP_156411955.1">
    <property type="nucleotide sequence ID" value="NZ_LNXU01000055.1"/>
</dbReference>
<protein>
    <submittedName>
        <fullName evidence="1">HelA protein</fullName>
    </submittedName>
</protein>
<name>A0A0W0RBN8_LEGBO</name>
<feature type="non-terminal residue" evidence="1">
    <location>
        <position position="72"/>
    </location>
</feature>
<feature type="non-terminal residue" evidence="1">
    <location>
        <position position="1"/>
    </location>
</feature>
<dbReference type="Proteomes" id="UP000054695">
    <property type="component" value="Unassembled WGS sequence"/>
</dbReference>
<dbReference type="GO" id="GO:0042910">
    <property type="term" value="F:xenobiotic transmembrane transporter activity"/>
    <property type="evidence" value="ECO:0007669"/>
    <property type="project" value="TreeGrafter"/>
</dbReference>
<comment type="caution">
    <text evidence="1">The sequence shown here is derived from an EMBL/GenBank/DDBJ whole genome shotgun (WGS) entry which is preliminary data.</text>
</comment>
<dbReference type="InterPro" id="IPR001036">
    <property type="entry name" value="Acrflvin-R"/>
</dbReference>
<dbReference type="EMBL" id="LNXU01000055">
    <property type="protein sequence ID" value="KTC68450.1"/>
    <property type="molecule type" value="Genomic_DNA"/>
</dbReference>
<dbReference type="Gene3D" id="3.30.70.1430">
    <property type="entry name" value="Multidrug efflux transporter AcrB pore domain"/>
    <property type="match status" value="1"/>
</dbReference>
<accession>A0A0W0RBN8</accession>
<keyword evidence="2" id="KW-1185">Reference proteome</keyword>
<dbReference type="PANTHER" id="PTHR32063:SF24">
    <property type="entry name" value="CATION EFFLUX SYSTEM (ACRB_ACRD_ACRF FAMILY)"/>
    <property type="match status" value="1"/>
</dbReference>
<dbReference type="PANTHER" id="PTHR32063">
    <property type="match status" value="1"/>
</dbReference>
<gene>
    <name evidence="1" type="primary">helA_2</name>
    <name evidence="1" type="ORF">Lboz_3375</name>
</gene>
<dbReference type="Gene3D" id="1.20.1640.10">
    <property type="entry name" value="Multidrug efflux transporter AcrB transmembrane domain"/>
    <property type="match status" value="1"/>
</dbReference>
<dbReference type="Pfam" id="PF00873">
    <property type="entry name" value="ACR_tran"/>
    <property type="match status" value="1"/>
</dbReference>
<organism evidence="1 2">
    <name type="scientific">Legionella bozemanae</name>
    <name type="common">Fluoribacter bozemanae</name>
    <dbReference type="NCBI Taxonomy" id="447"/>
    <lineage>
        <taxon>Bacteria</taxon>
        <taxon>Pseudomonadati</taxon>
        <taxon>Pseudomonadota</taxon>
        <taxon>Gammaproteobacteria</taxon>
        <taxon>Legionellales</taxon>
        <taxon>Legionellaceae</taxon>
        <taxon>Legionella</taxon>
    </lineage>
</organism>
<dbReference type="AlphaFoldDB" id="A0A0W0RBN8"/>
<dbReference type="GO" id="GO:0005886">
    <property type="term" value="C:plasma membrane"/>
    <property type="evidence" value="ECO:0007669"/>
    <property type="project" value="TreeGrafter"/>
</dbReference>
<evidence type="ECO:0000313" key="1">
    <source>
        <dbReference type="EMBL" id="KTC68450.1"/>
    </source>
</evidence>
<proteinExistence type="predicted"/>
<sequence>GAAVVLVVLSLFIASRMGGEFIPSLDEGDIAMHAMRIPGTSLTQAIAMQDLVEQRVKQFPEVKAVFAKLGTA</sequence>